<name>A0A6J4HZQ4_9ACTN</name>
<dbReference type="EMBL" id="CADCSZ010000097">
    <property type="protein sequence ID" value="CAA9237681.1"/>
    <property type="molecule type" value="Genomic_DNA"/>
</dbReference>
<dbReference type="PANTHER" id="PTHR39683">
    <property type="entry name" value="CONSERVED PROTEIN TB16.3"/>
    <property type="match status" value="1"/>
</dbReference>
<dbReference type="Pfam" id="PF03364">
    <property type="entry name" value="Polyketide_cyc"/>
    <property type="match status" value="1"/>
</dbReference>
<protein>
    <recommendedName>
        <fullName evidence="1">Coenzyme Q-binding protein COQ10 START domain-containing protein</fullName>
    </recommendedName>
</protein>
<accession>A0A6J4HZQ4</accession>
<gene>
    <name evidence="2" type="ORF">AVDCRST_MAG76-1593</name>
</gene>
<evidence type="ECO:0000259" key="1">
    <source>
        <dbReference type="Pfam" id="PF03364"/>
    </source>
</evidence>
<dbReference type="Gene3D" id="3.30.530.20">
    <property type="match status" value="1"/>
</dbReference>
<proteinExistence type="predicted"/>
<dbReference type="AlphaFoldDB" id="A0A6J4HZQ4"/>
<organism evidence="2">
    <name type="scientific">uncultured Acidimicrobiales bacterium</name>
    <dbReference type="NCBI Taxonomy" id="310071"/>
    <lineage>
        <taxon>Bacteria</taxon>
        <taxon>Bacillati</taxon>
        <taxon>Actinomycetota</taxon>
        <taxon>Acidimicrobiia</taxon>
        <taxon>Acidimicrobiales</taxon>
        <taxon>environmental samples</taxon>
    </lineage>
</organism>
<sequence>MLEQVTERMIVRANADCCREVALDVERYPDWATDIKEVEVLARDAEGRAERVRFRAAAFGRSTTYTLLYDHSAAPGTISWKLEEGDLTRVLDGWYIFEPLDDGDTEVTYHLVAELALPLPGFVKRRTEGRIMHTALRELKVRAEASSALGG</sequence>
<dbReference type="InterPro" id="IPR005031">
    <property type="entry name" value="COQ10_START"/>
</dbReference>
<reference evidence="2" key="1">
    <citation type="submission" date="2020-02" db="EMBL/GenBank/DDBJ databases">
        <authorList>
            <person name="Meier V. D."/>
        </authorList>
    </citation>
    <scope>NUCLEOTIDE SEQUENCE</scope>
    <source>
        <strain evidence="2">AVDCRST_MAG76</strain>
    </source>
</reference>
<evidence type="ECO:0000313" key="2">
    <source>
        <dbReference type="EMBL" id="CAA9237681.1"/>
    </source>
</evidence>
<dbReference type="PANTHER" id="PTHR39683:SF4">
    <property type="entry name" value="COENZYME Q-BINDING PROTEIN COQ10 START DOMAIN-CONTAINING PROTEIN"/>
    <property type="match status" value="1"/>
</dbReference>
<dbReference type="SUPFAM" id="SSF55961">
    <property type="entry name" value="Bet v1-like"/>
    <property type="match status" value="1"/>
</dbReference>
<feature type="domain" description="Coenzyme Q-binding protein COQ10 START" evidence="1">
    <location>
        <begin position="23"/>
        <end position="139"/>
    </location>
</feature>
<dbReference type="InterPro" id="IPR023393">
    <property type="entry name" value="START-like_dom_sf"/>
</dbReference>